<reference evidence="1 2" key="1">
    <citation type="submission" date="2022-08" db="EMBL/GenBank/DDBJ databases">
        <title>Bacterial and archaeal communities from various locations to study Microbial Dark Matter (Phase II).</title>
        <authorList>
            <person name="Stepanauskas R."/>
        </authorList>
    </citation>
    <scope>NUCLEOTIDE SEQUENCE [LARGE SCALE GENOMIC DNA]</scope>
    <source>
        <strain evidence="1 2">PD1</strain>
    </source>
</reference>
<dbReference type="EMBL" id="JANUCP010000010">
    <property type="protein sequence ID" value="MCS3921169.1"/>
    <property type="molecule type" value="Genomic_DNA"/>
</dbReference>
<evidence type="ECO:0000313" key="2">
    <source>
        <dbReference type="Proteomes" id="UP001204798"/>
    </source>
</evidence>
<accession>A0ABT2ET71</accession>
<name>A0ABT2ET71_9BACT</name>
<dbReference type="Proteomes" id="UP001204798">
    <property type="component" value="Unassembled WGS sequence"/>
</dbReference>
<proteinExistence type="predicted"/>
<protein>
    <submittedName>
        <fullName evidence="1">Uncharacterized protein</fullName>
    </submittedName>
</protein>
<comment type="caution">
    <text evidence="1">The sequence shown here is derived from an EMBL/GenBank/DDBJ whole genome shotgun (WGS) entry which is preliminary data.</text>
</comment>
<evidence type="ECO:0000313" key="1">
    <source>
        <dbReference type="EMBL" id="MCS3921169.1"/>
    </source>
</evidence>
<organism evidence="1 2">
    <name type="scientific">Candidatus Fervidibacter sacchari</name>
    <dbReference type="NCBI Taxonomy" id="1448929"/>
    <lineage>
        <taxon>Bacteria</taxon>
        <taxon>Candidatus Fervidibacterota</taxon>
        <taxon>Candidatus Fervidibacter</taxon>
    </lineage>
</organism>
<sequence>MSQFNYDLTTGLLESFIRTEVRFVLAMMD</sequence>
<gene>
    <name evidence="1" type="ORF">M2350_003615</name>
</gene>
<keyword evidence="2" id="KW-1185">Reference proteome</keyword>